<dbReference type="RefSeq" id="XP_016616574.1">
    <property type="nucleotide sequence ID" value="XM_016767058.1"/>
</dbReference>
<dbReference type="AlphaFoldDB" id="A0A0D2HGI5"/>
<dbReference type="HOGENOM" id="CLU_1643489_0_0_1"/>
<organism evidence="1 2">
    <name type="scientific">Cladophialophora bantiana (strain ATCC 10958 / CBS 173.52 / CDC B-1940 / NIH 8579)</name>
    <name type="common">Xylohypha bantiana</name>
    <dbReference type="NCBI Taxonomy" id="1442370"/>
    <lineage>
        <taxon>Eukaryota</taxon>
        <taxon>Fungi</taxon>
        <taxon>Dikarya</taxon>
        <taxon>Ascomycota</taxon>
        <taxon>Pezizomycotina</taxon>
        <taxon>Eurotiomycetes</taxon>
        <taxon>Chaetothyriomycetidae</taxon>
        <taxon>Chaetothyriales</taxon>
        <taxon>Herpotrichiellaceae</taxon>
        <taxon>Cladophialophora</taxon>
    </lineage>
</organism>
<gene>
    <name evidence="1" type="ORF">Z519_09334</name>
</gene>
<reference evidence="1" key="1">
    <citation type="submission" date="2015-01" db="EMBL/GenBank/DDBJ databases">
        <title>The Genome Sequence of Cladophialophora bantiana CBS 173.52.</title>
        <authorList>
            <consortium name="The Broad Institute Genomics Platform"/>
            <person name="Cuomo C."/>
            <person name="de Hoog S."/>
            <person name="Gorbushina A."/>
            <person name="Stielow B."/>
            <person name="Teixiera M."/>
            <person name="Abouelleil A."/>
            <person name="Chapman S.B."/>
            <person name="Priest M."/>
            <person name="Young S.K."/>
            <person name="Wortman J."/>
            <person name="Nusbaum C."/>
            <person name="Birren B."/>
        </authorList>
    </citation>
    <scope>NUCLEOTIDE SEQUENCE [LARGE SCALE GENOMIC DNA]</scope>
    <source>
        <strain evidence="1">CBS 173.52</strain>
    </source>
</reference>
<evidence type="ECO:0000313" key="1">
    <source>
        <dbReference type="EMBL" id="KIW89905.1"/>
    </source>
</evidence>
<sequence length="161" mass="17926">MTSTTLSRGQVIGEIDKSQQKFLKTNCSSSPTSRFTQSIRAKGSTTISIHAPSRVEDKGDKSAVTLTGRLSKEYISGTVAEIRTAVGIKLGARRSKKVTVKIWRPIYNDQDEIARVDVEHKGIRCKSGQKREETDDQVGLQLTLEDFAYCRKEDEYPSLAD</sequence>
<accession>A0A0D2HGI5</accession>
<protein>
    <submittedName>
        <fullName evidence="1">Uncharacterized protein</fullName>
    </submittedName>
</protein>
<dbReference type="EMBL" id="KN846994">
    <property type="protein sequence ID" value="KIW89905.1"/>
    <property type="molecule type" value="Genomic_DNA"/>
</dbReference>
<name>A0A0D2HGI5_CLAB1</name>
<evidence type="ECO:0000313" key="2">
    <source>
        <dbReference type="Proteomes" id="UP000053789"/>
    </source>
</evidence>
<proteinExistence type="predicted"/>
<dbReference type="OrthoDB" id="4363080at2759"/>
<keyword evidence="2" id="KW-1185">Reference proteome</keyword>
<dbReference type="GeneID" id="27702262"/>
<dbReference type="Proteomes" id="UP000053789">
    <property type="component" value="Unassembled WGS sequence"/>
</dbReference>